<protein>
    <submittedName>
        <fullName evidence="2">Uncharacterized protein</fullName>
    </submittedName>
</protein>
<name>A0A8K0CWX1_IGNLU</name>
<proteinExistence type="predicted"/>
<accession>A0A8K0CWX1</accession>
<dbReference type="EMBL" id="VTPC01008835">
    <property type="protein sequence ID" value="KAF2892263.1"/>
    <property type="molecule type" value="Genomic_DNA"/>
</dbReference>
<gene>
    <name evidence="2" type="ORF">ILUMI_13904</name>
</gene>
<reference evidence="2" key="1">
    <citation type="submission" date="2019-08" db="EMBL/GenBank/DDBJ databases">
        <title>The genome of the North American firefly Photinus pyralis.</title>
        <authorList>
            <consortium name="Photinus pyralis genome working group"/>
            <person name="Fallon T.R."/>
            <person name="Sander Lower S.E."/>
            <person name="Weng J.-K."/>
        </authorList>
    </citation>
    <scope>NUCLEOTIDE SEQUENCE</scope>
    <source>
        <strain evidence="2">TRF0915ILg1</strain>
        <tissue evidence="2">Whole body</tissue>
    </source>
</reference>
<organism evidence="2 3">
    <name type="scientific">Ignelater luminosus</name>
    <name type="common">Cucubano</name>
    <name type="synonym">Pyrophorus luminosus</name>
    <dbReference type="NCBI Taxonomy" id="2038154"/>
    <lineage>
        <taxon>Eukaryota</taxon>
        <taxon>Metazoa</taxon>
        <taxon>Ecdysozoa</taxon>
        <taxon>Arthropoda</taxon>
        <taxon>Hexapoda</taxon>
        <taxon>Insecta</taxon>
        <taxon>Pterygota</taxon>
        <taxon>Neoptera</taxon>
        <taxon>Endopterygota</taxon>
        <taxon>Coleoptera</taxon>
        <taxon>Polyphaga</taxon>
        <taxon>Elateriformia</taxon>
        <taxon>Elateroidea</taxon>
        <taxon>Elateridae</taxon>
        <taxon>Agrypninae</taxon>
        <taxon>Pyrophorini</taxon>
        <taxon>Ignelater</taxon>
    </lineage>
</organism>
<comment type="caution">
    <text evidence="2">The sequence shown here is derived from an EMBL/GenBank/DDBJ whole genome shotgun (WGS) entry which is preliminary data.</text>
</comment>
<feature type="compositionally biased region" description="Polar residues" evidence="1">
    <location>
        <begin position="99"/>
        <end position="109"/>
    </location>
</feature>
<keyword evidence="3" id="KW-1185">Reference proteome</keyword>
<evidence type="ECO:0000313" key="2">
    <source>
        <dbReference type="EMBL" id="KAF2892263.1"/>
    </source>
</evidence>
<dbReference type="Proteomes" id="UP000801492">
    <property type="component" value="Unassembled WGS sequence"/>
</dbReference>
<feature type="region of interest" description="Disordered" evidence="1">
    <location>
        <begin position="90"/>
        <end position="110"/>
    </location>
</feature>
<evidence type="ECO:0000256" key="1">
    <source>
        <dbReference type="SAM" id="MobiDB-lite"/>
    </source>
</evidence>
<dbReference type="AlphaFoldDB" id="A0A8K0CWX1"/>
<evidence type="ECO:0000313" key="3">
    <source>
        <dbReference type="Proteomes" id="UP000801492"/>
    </source>
</evidence>
<sequence length="137" mass="15047">MWVLWPPDISKTSLEAPNAGIKNRPSYPTLSLAAGVASPPDANTVERTVVFSIPELLVVQELGLPLAPTIFVLLGPDMFSLEDFPAAEIHQKRHRDSELSQQNPGNESQPELIVSKESTFAELLPSAIVKPSFRFTR</sequence>